<dbReference type="GeneID" id="66705402"/>
<dbReference type="InterPro" id="IPR040278">
    <property type="entry name" value="UPF0426"/>
</dbReference>
<evidence type="ECO:0000313" key="1">
    <source>
        <dbReference type="EMBL" id="GAL91374.1"/>
    </source>
</evidence>
<accession>A0A0A1VP62</accession>
<dbReference type="Pfam" id="PF26369">
    <property type="entry name" value="UPF0426"/>
    <property type="match status" value="1"/>
</dbReference>
<dbReference type="EMBL" id="BBPA01000002">
    <property type="protein sequence ID" value="GAL91374.1"/>
    <property type="molecule type" value="Genomic_DNA"/>
</dbReference>
<organism evidence="1 2">
    <name type="scientific">Microcystis aeruginosa NIES-44</name>
    <dbReference type="NCBI Taxonomy" id="449439"/>
    <lineage>
        <taxon>Bacteria</taxon>
        <taxon>Bacillati</taxon>
        <taxon>Cyanobacteriota</taxon>
        <taxon>Cyanophyceae</taxon>
        <taxon>Oscillatoriophycideae</taxon>
        <taxon>Chroococcales</taxon>
        <taxon>Microcystaceae</taxon>
        <taxon>Microcystis</taxon>
    </lineage>
</organism>
<name>A0A0A1VP62_MICAE</name>
<dbReference type="AlphaFoldDB" id="A0A0A1VP62"/>
<protein>
    <submittedName>
        <fullName evidence="1">Uncharacterized protein</fullName>
    </submittedName>
</protein>
<gene>
    <name evidence="1" type="ORF">N44_00743</name>
</gene>
<dbReference type="PANTHER" id="PTHR35996:SF1">
    <property type="entry name" value="OS04G0528100 PROTEIN"/>
    <property type="match status" value="1"/>
</dbReference>
<dbReference type="Proteomes" id="UP000030321">
    <property type="component" value="Unassembled WGS sequence"/>
</dbReference>
<dbReference type="RefSeq" id="WP_002778572.1">
    <property type="nucleotide sequence ID" value="NZ_BBPA01000002.1"/>
</dbReference>
<dbReference type="PANTHER" id="PTHR35996">
    <property type="entry name" value="OSJNBA0038O10.25 PROTEIN"/>
    <property type="match status" value="1"/>
</dbReference>
<sequence length="67" mass="7506">MFLDELQPVVKELIQQPIAFFGGFASGLLRLKLSDDPLKKWLEEQGLVSFNDNNQDNGNSPQSISID</sequence>
<reference evidence="2" key="1">
    <citation type="journal article" date="2015" name="Genome">
        <title>Whole Genome Sequence of the Non-Microcystin-Producing Microcystis aeruginosa Strain NIES-44.</title>
        <authorList>
            <person name="Okano K."/>
            <person name="Miyata N."/>
            <person name="Ozaki Y."/>
        </authorList>
    </citation>
    <scope>NUCLEOTIDE SEQUENCE [LARGE SCALE GENOMIC DNA]</scope>
    <source>
        <strain evidence="2">NIES-44</strain>
    </source>
</reference>
<comment type="caution">
    <text evidence="1">The sequence shown here is derived from an EMBL/GenBank/DDBJ whole genome shotgun (WGS) entry which is preliminary data.</text>
</comment>
<evidence type="ECO:0000313" key="2">
    <source>
        <dbReference type="Proteomes" id="UP000030321"/>
    </source>
</evidence>
<proteinExistence type="predicted"/>